<comment type="caution">
    <text evidence="2">The sequence shown here is derived from an EMBL/GenBank/DDBJ whole genome shotgun (WGS) entry which is preliminary data.</text>
</comment>
<gene>
    <name evidence="2" type="ORF">QVD17_14116</name>
</gene>
<evidence type="ECO:0000256" key="1">
    <source>
        <dbReference type="SAM" id="MobiDB-lite"/>
    </source>
</evidence>
<accession>A0AAD8KXU0</accession>
<name>A0AAD8KXU0_TARER</name>
<feature type="region of interest" description="Disordered" evidence="1">
    <location>
        <begin position="1"/>
        <end position="38"/>
    </location>
</feature>
<organism evidence="2 3">
    <name type="scientific">Tagetes erecta</name>
    <name type="common">African marigold</name>
    <dbReference type="NCBI Taxonomy" id="13708"/>
    <lineage>
        <taxon>Eukaryota</taxon>
        <taxon>Viridiplantae</taxon>
        <taxon>Streptophyta</taxon>
        <taxon>Embryophyta</taxon>
        <taxon>Tracheophyta</taxon>
        <taxon>Spermatophyta</taxon>
        <taxon>Magnoliopsida</taxon>
        <taxon>eudicotyledons</taxon>
        <taxon>Gunneridae</taxon>
        <taxon>Pentapetalae</taxon>
        <taxon>asterids</taxon>
        <taxon>campanulids</taxon>
        <taxon>Asterales</taxon>
        <taxon>Asteraceae</taxon>
        <taxon>Asteroideae</taxon>
        <taxon>Heliantheae alliance</taxon>
        <taxon>Tageteae</taxon>
        <taxon>Tagetes</taxon>
    </lineage>
</organism>
<reference evidence="2" key="1">
    <citation type="journal article" date="2023" name="bioRxiv">
        <title>Improved chromosome-level genome assembly for marigold (Tagetes erecta).</title>
        <authorList>
            <person name="Jiang F."/>
            <person name="Yuan L."/>
            <person name="Wang S."/>
            <person name="Wang H."/>
            <person name="Xu D."/>
            <person name="Wang A."/>
            <person name="Fan W."/>
        </authorList>
    </citation>
    <scope>NUCLEOTIDE SEQUENCE</scope>
    <source>
        <strain evidence="2">WSJ</strain>
        <tissue evidence="2">Leaf</tissue>
    </source>
</reference>
<proteinExistence type="predicted"/>
<dbReference type="EMBL" id="JAUHHV010000003">
    <property type="protein sequence ID" value="KAK1430963.1"/>
    <property type="molecule type" value="Genomic_DNA"/>
</dbReference>
<keyword evidence="3" id="KW-1185">Reference proteome</keyword>
<dbReference type="AlphaFoldDB" id="A0AAD8KXU0"/>
<sequence length="134" mass="15426">MAELPFDLNRSPPLSPEPEPPNRDPGKQPATAINEPIQEQEVVEVPGLIDIVVLKDMIEYQRALGMYPFEDQHRMQAYSSHWKRFGYGNAAGWKVKIEELRNKYKDHTGGVDEIDPRQKAEFIMWDMVFGNKGN</sequence>
<protein>
    <submittedName>
        <fullName evidence="2">Uncharacterized protein</fullName>
    </submittedName>
</protein>
<evidence type="ECO:0000313" key="2">
    <source>
        <dbReference type="EMBL" id="KAK1430963.1"/>
    </source>
</evidence>
<dbReference type="Proteomes" id="UP001229421">
    <property type="component" value="Unassembled WGS sequence"/>
</dbReference>
<evidence type="ECO:0000313" key="3">
    <source>
        <dbReference type="Proteomes" id="UP001229421"/>
    </source>
</evidence>